<dbReference type="STRING" id="1121400.SAMN02746065_1262"/>
<dbReference type="SUPFAM" id="SSF52833">
    <property type="entry name" value="Thioredoxin-like"/>
    <property type="match status" value="1"/>
</dbReference>
<dbReference type="PANTHER" id="PTHR13887">
    <property type="entry name" value="GLUTATHIONE S-TRANSFERASE KAPPA"/>
    <property type="match status" value="1"/>
</dbReference>
<dbReference type="InterPro" id="IPR001853">
    <property type="entry name" value="DSBA-like_thioredoxin_dom"/>
</dbReference>
<dbReference type="Gene3D" id="3.40.30.10">
    <property type="entry name" value="Glutaredoxin"/>
    <property type="match status" value="1"/>
</dbReference>
<keyword evidence="3" id="KW-1185">Reference proteome</keyword>
<feature type="domain" description="DSBA-like thioredoxin" evidence="1">
    <location>
        <begin position="6"/>
        <end position="182"/>
    </location>
</feature>
<evidence type="ECO:0000313" key="3">
    <source>
        <dbReference type="Proteomes" id="UP000192418"/>
    </source>
</evidence>
<name>A0A1W2E8A4_9BACT</name>
<accession>A0A1W2E8A4</accession>
<reference evidence="2 3" key="1">
    <citation type="submission" date="2017-04" db="EMBL/GenBank/DDBJ databases">
        <authorList>
            <person name="Afonso C.L."/>
            <person name="Miller P.J."/>
            <person name="Scott M.A."/>
            <person name="Spackman E."/>
            <person name="Goraichik I."/>
            <person name="Dimitrov K.M."/>
            <person name="Suarez D.L."/>
            <person name="Swayne D.E."/>
        </authorList>
    </citation>
    <scope>NUCLEOTIDE SEQUENCE [LARGE SCALE GENOMIC DNA]</scope>
    <source>
        <strain evidence="2 3">DSM 3385</strain>
    </source>
</reference>
<sequence length="219" mass="25033">MNKQIIYVGDPVCSWCYAFTETFEMIKKEFWGKVGFSYYMGGLVINRDVKINAAMKRLLKKNWKEVESKTGKYIKAFEKIDDAREMPYISDPACRAFMCVKSIDEELAYSFYKRVHKAFYEELKDIAHETTLCDIACEVGIEASFFIEKFRHKDTEDQVYKGMDKVADLGVRAFPALVAMDESGAKVLNQGTRACAPLMAQIQSWVRGDMSAGEMLPVL</sequence>
<dbReference type="Proteomes" id="UP000192418">
    <property type="component" value="Unassembled WGS sequence"/>
</dbReference>
<dbReference type="GO" id="GO:0016491">
    <property type="term" value="F:oxidoreductase activity"/>
    <property type="evidence" value="ECO:0007669"/>
    <property type="project" value="InterPro"/>
</dbReference>
<dbReference type="PANTHER" id="PTHR13887:SF54">
    <property type="entry name" value="DSBA FAMILY PROTEIN"/>
    <property type="match status" value="1"/>
</dbReference>
<dbReference type="Gene3D" id="1.10.472.60">
    <property type="entry name" value="putative protein disulfide isomerase domain"/>
    <property type="match status" value="1"/>
</dbReference>
<dbReference type="Pfam" id="PF01323">
    <property type="entry name" value="DSBA"/>
    <property type="match status" value="1"/>
</dbReference>
<dbReference type="AlphaFoldDB" id="A0A1W2E8A4"/>
<dbReference type="EMBL" id="FWXY01000026">
    <property type="protein sequence ID" value="SMD05672.1"/>
    <property type="molecule type" value="Genomic_DNA"/>
</dbReference>
<evidence type="ECO:0000313" key="2">
    <source>
        <dbReference type="EMBL" id="SMD05672.1"/>
    </source>
</evidence>
<dbReference type="RefSeq" id="WP_084071333.1">
    <property type="nucleotide sequence ID" value="NZ_FWXY01000026.1"/>
</dbReference>
<dbReference type="InterPro" id="IPR036249">
    <property type="entry name" value="Thioredoxin-like_sf"/>
</dbReference>
<proteinExistence type="predicted"/>
<organism evidence="2 3">
    <name type="scientific">Desulfocicer vacuolatum DSM 3385</name>
    <dbReference type="NCBI Taxonomy" id="1121400"/>
    <lineage>
        <taxon>Bacteria</taxon>
        <taxon>Pseudomonadati</taxon>
        <taxon>Thermodesulfobacteriota</taxon>
        <taxon>Desulfobacteria</taxon>
        <taxon>Desulfobacterales</taxon>
        <taxon>Desulfobacteraceae</taxon>
        <taxon>Desulfocicer</taxon>
    </lineage>
</organism>
<protein>
    <recommendedName>
        <fullName evidence="1">DSBA-like thioredoxin domain-containing protein</fullName>
    </recommendedName>
</protein>
<dbReference type="OrthoDB" id="9799122at2"/>
<evidence type="ECO:0000259" key="1">
    <source>
        <dbReference type="Pfam" id="PF01323"/>
    </source>
</evidence>
<gene>
    <name evidence="2" type="ORF">SAMN02746065_1262</name>
</gene>